<accession>A0ABU9KQC5</accession>
<dbReference type="InterPro" id="IPR013783">
    <property type="entry name" value="Ig-like_fold"/>
</dbReference>
<organism evidence="4 5">
    <name type="scientific">Methanococcoides cohabitans</name>
    <dbReference type="NCBI Taxonomy" id="3136559"/>
    <lineage>
        <taxon>Archaea</taxon>
        <taxon>Methanobacteriati</taxon>
        <taxon>Methanobacteriota</taxon>
        <taxon>Stenosarchaea group</taxon>
        <taxon>Methanomicrobia</taxon>
        <taxon>Methanosarcinales</taxon>
        <taxon>Methanosarcinaceae</taxon>
        <taxon>Methanococcoides</taxon>
    </lineage>
</organism>
<dbReference type="InterPro" id="IPR000601">
    <property type="entry name" value="PKD_dom"/>
</dbReference>
<feature type="compositionally biased region" description="Low complexity" evidence="1">
    <location>
        <begin position="44"/>
        <end position="67"/>
    </location>
</feature>
<evidence type="ECO:0000256" key="1">
    <source>
        <dbReference type="SAM" id="MobiDB-lite"/>
    </source>
</evidence>
<evidence type="ECO:0000256" key="2">
    <source>
        <dbReference type="SAM" id="Phobius"/>
    </source>
</evidence>
<evidence type="ECO:0000259" key="3">
    <source>
        <dbReference type="PROSITE" id="PS50093"/>
    </source>
</evidence>
<dbReference type="Pfam" id="PF18911">
    <property type="entry name" value="PKD_4"/>
    <property type="match status" value="1"/>
</dbReference>
<comment type="caution">
    <text evidence="4">The sequence shown here is derived from an EMBL/GenBank/DDBJ whole genome shotgun (WGS) entry which is preliminary data.</text>
</comment>
<feature type="region of interest" description="Disordered" evidence="1">
    <location>
        <begin position="386"/>
        <end position="408"/>
    </location>
</feature>
<keyword evidence="5" id="KW-1185">Reference proteome</keyword>
<dbReference type="Proteomes" id="UP001396646">
    <property type="component" value="Unassembled WGS sequence"/>
</dbReference>
<keyword evidence="2" id="KW-0472">Membrane</keyword>
<sequence>MASYYWEFGDGKTSTLEDPSNTYSSAGTYTANLTVTDNDGATNTSSTAVTVSASSSGGSSGGSSSSSSGGGGGGGSTGEAFANIAFKDVKSKTIIGGLEVIYVFDDEENPIQYIKFSALRNSGKVSTTIEVLNDRSSMVDENCPGFGYSNLNIWVGRNGFATDSNIADPVIGFRVSKEWLAENGIDEDSIVLYRHNSGRWNDLNVEKVDEDASYIYFEAETPGFSPFAIAADIDDGAVADIVPIEEGTGTIIITEPSGDDVNETGSEEGTGLGLNVLFFVIPALMVIGVLYASYVVKNKREDSEYRPDDYSDDLDDDVSGTAVGLATAEDVSGEPSEIAPAVEDISGESSEITPVIEDLSDESSEVTPVVEDLFDESSEVTPVVEDVSGEPSETISTRQDKKVQPDDIDQMLKSVNDIENLLRSMRDSDNVSGDIQTAKDDASETTSDSTNNQKAEEKKQKKFDDSKW</sequence>
<feature type="domain" description="PKD" evidence="3">
    <location>
        <begin position="1"/>
        <end position="58"/>
    </location>
</feature>
<dbReference type="InterPro" id="IPR035986">
    <property type="entry name" value="PKD_dom_sf"/>
</dbReference>
<keyword evidence="2" id="KW-1133">Transmembrane helix</keyword>
<gene>
    <name evidence="4" type="ORF">WOA13_01670</name>
</gene>
<feature type="compositionally biased region" description="Basic and acidic residues" evidence="1">
    <location>
        <begin position="454"/>
        <end position="468"/>
    </location>
</feature>
<feature type="region of interest" description="Disordered" evidence="1">
    <location>
        <begin position="424"/>
        <end position="468"/>
    </location>
</feature>
<name>A0ABU9KQC5_9EURY</name>
<evidence type="ECO:0000313" key="4">
    <source>
        <dbReference type="EMBL" id="MEL4304548.1"/>
    </source>
</evidence>
<feature type="transmembrane region" description="Helical" evidence="2">
    <location>
        <begin position="272"/>
        <end position="296"/>
    </location>
</feature>
<feature type="region of interest" description="Disordered" evidence="1">
    <location>
        <begin position="35"/>
        <end position="74"/>
    </location>
</feature>
<evidence type="ECO:0000313" key="5">
    <source>
        <dbReference type="Proteomes" id="UP001396646"/>
    </source>
</evidence>
<dbReference type="Gene3D" id="2.60.40.10">
    <property type="entry name" value="Immunoglobulins"/>
    <property type="match status" value="1"/>
</dbReference>
<protein>
    <submittedName>
        <fullName evidence="4">PGF-pre-PGF domain-containing protein</fullName>
    </submittedName>
</protein>
<keyword evidence="2" id="KW-0812">Transmembrane</keyword>
<dbReference type="SUPFAM" id="SSF49299">
    <property type="entry name" value="PKD domain"/>
    <property type="match status" value="1"/>
</dbReference>
<dbReference type="PROSITE" id="PS50093">
    <property type="entry name" value="PKD"/>
    <property type="match status" value="1"/>
</dbReference>
<dbReference type="EMBL" id="JBCAUS010000002">
    <property type="protein sequence ID" value="MEL4304548.1"/>
    <property type="molecule type" value="Genomic_DNA"/>
</dbReference>
<proteinExistence type="predicted"/>
<dbReference type="InterPro" id="IPR026453">
    <property type="entry name" value="PGF_pre_PGF"/>
</dbReference>
<dbReference type="RefSeq" id="WP_342126880.1">
    <property type="nucleotide sequence ID" value="NZ_JBCAUS010000002.1"/>
</dbReference>
<dbReference type="CDD" id="cd00146">
    <property type="entry name" value="PKD"/>
    <property type="match status" value="1"/>
</dbReference>
<reference evidence="4 5" key="1">
    <citation type="submission" date="2024-04" db="EMBL/GenBank/DDBJ databases">
        <title>Methanococcoides sp. LMO-2.</title>
        <authorList>
            <person name="Liang L."/>
        </authorList>
    </citation>
    <scope>NUCLEOTIDE SEQUENCE [LARGE SCALE GENOMIC DNA]</scope>
    <source>
        <strain evidence="4 5">LMO-2</strain>
    </source>
</reference>
<dbReference type="NCBIfam" id="TIGR04213">
    <property type="entry name" value="PGF_pre_PGF"/>
    <property type="match status" value="1"/>
</dbReference>